<evidence type="ECO:0000256" key="2">
    <source>
        <dbReference type="SAM" id="SignalP"/>
    </source>
</evidence>
<dbReference type="PANTHER" id="PTHR43265:SF1">
    <property type="entry name" value="ESTERASE ESTD"/>
    <property type="match status" value="1"/>
</dbReference>
<dbReference type="PATRIC" id="fig|76731.3.peg.2011"/>
<gene>
    <name evidence="3" type="ORF">RD2015_1962</name>
</gene>
<dbReference type="RefSeq" id="WP_083525503.1">
    <property type="nucleotide sequence ID" value="NZ_CP013729.1"/>
</dbReference>
<dbReference type="GO" id="GO:0052689">
    <property type="term" value="F:carboxylic ester hydrolase activity"/>
    <property type="evidence" value="ECO:0007669"/>
    <property type="project" value="TreeGrafter"/>
</dbReference>
<feature type="region of interest" description="Disordered" evidence="1">
    <location>
        <begin position="27"/>
        <end position="52"/>
    </location>
</feature>
<keyword evidence="4" id="KW-1185">Reference proteome</keyword>
<evidence type="ECO:0000256" key="1">
    <source>
        <dbReference type="SAM" id="MobiDB-lite"/>
    </source>
</evidence>
<feature type="chain" id="PRO_5043825634" evidence="2">
    <location>
        <begin position="27"/>
        <end position="342"/>
    </location>
</feature>
<evidence type="ECO:0000313" key="3">
    <source>
        <dbReference type="EMBL" id="ALV06438.1"/>
    </source>
</evidence>
<keyword evidence="2" id="KW-0732">Signal</keyword>
<dbReference type="OrthoDB" id="9809549at2"/>
<name>A0A0U3CYK0_9BURK</name>
<feature type="compositionally biased region" description="Polar residues" evidence="1">
    <location>
        <begin position="37"/>
        <end position="49"/>
    </location>
</feature>
<evidence type="ECO:0000313" key="4">
    <source>
        <dbReference type="Proteomes" id="UP000060699"/>
    </source>
</evidence>
<dbReference type="Pfam" id="PF12146">
    <property type="entry name" value="Hydrolase_4"/>
    <property type="match status" value="1"/>
</dbReference>
<keyword evidence="3" id="KW-0378">Hydrolase</keyword>
<dbReference type="EMBL" id="CP013729">
    <property type="protein sequence ID" value="ALV06438.1"/>
    <property type="molecule type" value="Genomic_DNA"/>
</dbReference>
<dbReference type="PANTHER" id="PTHR43265">
    <property type="entry name" value="ESTERASE ESTD"/>
    <property type="match status" value="1"/>
</dbReference>
<dbReference type="InterPro" id="IPR053145">
    <property type="entry name" value="AB_hydrolase_Est10"/>
</dbReference>
<organism evidence="3 4">
    <name type="scientific">Roseateles depolymerans</name>
    <dbReference type="NCBI Taxonomy" id="76731"/>
    <lineage>
        <taxon>Bacteria</taxon>
        <taxon>Pseudomonadati</taxon>
        <taxon>Pseudomonadota</taxon>
        <taxon>Betaproteobacteria</taxon>
        <taxon>Burkholderiales</taxon>
        <taxon>Sphaerotilaceae</taxon>
        <taxon>Roseateles</taxon>
    </lineage>
</organism>
<dbReference type="SUPFAM" id="SSF53474">
    <property type="entry name" value="alpha/beta-Hydrolases"/>
    <property type="match status" value="1"/>
</dbReference>
<dbReference type="Proteomes" id="UP000060699">
    <property type="component" value="Chromosome"/>
</dbReference>
<dbReference type="InterPro" id="IPR029058">
    <property type="entry name" value="AB_hydrolase_fold"/>
</dbReference>
<dbReference type="KEGG" id="rdp:RD2015_1962"/>
<sequence length="342" mass="36039" precursor="true">MNRLMRPLGVLIAGVLACALAQSADAVTQAPDERDTPVTQPSTGTTLSGSLRVAAGTGPTPLMVIVPGSGGWDRDGNPWGAKVGSNHQRLLADALADAGISSLRYDKRVLPTASPPTKNSDIRFEMQVDDVVAWVNRFAADPRFSRVVVVGHSEGALIGAQAVQRSKAAALVAVAGAADRLSDVLRRQVHPKLPPALVAESERILKTLESGKTVDDVPAELMSLYSPTVQRFLISSFAIDPRVEFAKVKVPTLIVQGATDVQVLVKDATALAQARKEASICIIAGMNHVLKDAPAGDLSSYTNLTQPLDTTLVKALVSFDAWVGQGKPGAWTPVDGCQSKTD</sequence>
<dbReference type="InterPro" id="IPR022742">
    <property type="entry name" value="Hydrolase_4"/>
</dbReference>
<feature type="signal peptide" evidence="2">
    <location>
        <begin position="1"/>
        <end position="26"/>
    </location>
</feature>
<dbReference type="Gene3D" id="3.40.50.1820">
    <property type="entry name" value="alpha/beta hydrolase"/>
    <property type="match status" value="1"/>
</dbReference>
<protein>
    <submittedName>
        <fullName evidence="3">Hydrolase alpha/beta fold family</fullName>
    </submittedName>
</protein>
<dbReference type="STRING" id="76731.RD2015_1962"/>
<dbReference type="AlphaFoldDB" id="A0A0U3CYK0"/>
<reference evidence="3 4" key="1">
    <citation type="submission" date="2015-12" db="EMBL/GenBank/DDBJ databases">
        <title>Complete genome of Roseateles depolymerans KCTC 42856.</title>
        <authorList>
            <person name="Kim K.M."/>
        </authorList>
    </citation>
    <scope>NUCLEOTIDE SEQUENCE [LARGE SCALE GENOMIC DNA]</scope>
    <source>
        <strain evidence="3 4">KCTC 42856</strain>
    </source>
</reference>
<dbReference type="PROSITE" id="PS51257">
    <property type="entry name" value="PROKAR_LIPOPROTEIN"/>
    <property type="match status" value="1"/>
</dbReference>
<accession>A0A0U3CYK0</accession>
<proteinExistence type="predicted"/>